<accession>A0A562URF5</accession>
<name>A0A562URF5_9ACTN</name>
<evidence type="ECO:0000256" key="1">
    <source>
        <dbReference type="SAM" id="MobiDB-lite"/>
    </source>
</evidence>
<reference evidence="2 3" key="1">
    <citation type="journal article" date="2013" name="Stand. Genomic Sci.">
        <title>Genomic Encyclopedia of Type Strains, Phase I: The one thousand microbial genomes (KMG-I) project.</title>
        <authorList>
            <person name="Kyrpides N.C."/>
            <person name="Woyke T."/>
            <person name="Eisen J.A."/>
            <person name="Garrity G."/>
            <person name="Lilburn T.G."/>
            <person name="Beck B.J."/>
            <person name="Whitman W.B."/>
            <person name="Hugenholtz P."/>
            <person name="Klenk H.P."/>
        </authorList>
    </citation>
    <scope>NUCLEOTIDE SEQUENCE [LARGE SCALE GENOMIC DNA]</scope>
    <source>
        <strain evidence="2 3">DSM 45044</strain>
    </source>
</reference>
<keyword evidence="3" id="KW-1185">Reference proteome</keyword>
<feature type="compositionally biased region" description="Basic and acidic residues" evidence="1">
    <location>
        <begin position="332"/>
        <end position="342"/>
    </location>
</feature>
<gene>
    <name evidence="2" type="ORF">LX16_4412</name>
</gene>
<evidence type="ECO:0000313" key="2">
    <source>
        <dbReference type="EMBL" id="TWJ08191.1"/>
    </source>
</evidence>
<sequence>MLPHPRSRTPSEASAVPHIRAAVRLFVKRAASVHTQQTSIRFLWGYTVMAIRSCSYEILIPGADPAPPAPVHPDPHVNVVLTAVARAARTRRFAFVQTRVTEERVDTGLIIHGVENPDGTAVVLAKDGHPFGWFTTVDSAHARMPLPDMYLVWLDPERDPDLLTEAEAKAAAQDIDIYLMAVPFAALGLADARQRALDILACLQDTVPGMLAESAGIFDAARSTSFLTLYCPEPGCTLSPYHHGDHHITPEREAASADEPTAQPVHESTSESVITPPAVTTEPEGESGTPVIADPPPAPTPSPVAQTTPGTEAAPDSASRPAATPPATSGRPPHDRKPGVER</sequence>
<proteinExistence type="predicted"/>
<feature type="compositionally biased region" description="Pro residues" evidence="1">
    <location>
        <begin position="293"/>
        <end position="302"/>
    </location>
</feature>
<dbReference type="EMBL" id="VLLL01000008">
    <property type="protein sequence ID" value="TWJ08191.1"/>
    <property type="molecule type" value="Genomic_DNA"/>
</dbReference>
<feature type="compositionally biased region" description="Low complexity" evidence="1">
    <location>
        <begin position="303"/>
        <end position="331"/>
    </location>
</feature>
<dbReference type="AlphaFoldDB" id="A0A562URF5"/>
<comment type="caution">
    <text evidence="2">The sequence shown here is derived from an EMBL/GenBank/DDBJ whole genome shotgun (WGS) entry which is preliminary data.</text>
</comment>
<protein>
    <submittedName>
        <fullName evidence="2">Uncharacterized protein</fullName>
    </submittedName>
</protein>
<organism evidence="2 3">
    <name type="scientific">Stackebrandtia albiflava</name>
    <dbReference type="NCBI Taxonomy" id="406432"/>
    <lineage>
        <taxon>Bacteria</taxon>
        <taxon>Bacillati</taxon>
        <taxon>Actinomycetota</taxon>
        <taxon>Actinomycetes</taxon>
        <taxon>Glycomycetales</taxon>
        <taxon>Glycomycetaceae</taxon>
        <taxon>Stackebrandtia</taxon>
    </lineage>
</organism>
<evidence type="ECO:0000313" key="3">
    <source>
        <dbReference type="Proteomes" id="UP000321617"/>
    </source>
</evidence>
<dbReference type="Proteomes" id="UP000321617">
    <property type="component" value="Unassembled WGS sequence"/>
</dbReference>
<feature type="region of interest" description="Disordered" evidence="1">
    <location>
        <begin position="252"/>
        <end position="342"/>
    </location>
</feature>